<dbReference type="EMBL" id="OV696686">
    <property type="protein sequence ID" value="CAH1232229.1"/>
    <property type="molecule type" value="Genomic_DNA"/>
</dbReference>
<evidence type="ECO:0000313" key="2">
    <source>
        <dbReference type="EMBL" id="CAH1232229.1"/>
    </source>
</evidence>
<dbReference type="AlphaFoldDB" id="A0A8J9YQQ3"/>
<reference evidence="2" key="1">
    <citation type="submission" date="2022-01" db="EMBL/GenBank/DDBJ databases">
        <authorList>
            <person name="Braso-Vives M."/>
        </authorList>
    </citation>
    <scope>NUCLEOTIDE SEQUENCE</scope>
</reference>
<sequence>MASVRSISLLLLPITLLLLVQHTCCKEYFFSKDRVCQVQVERVQPKVLNPGGPCSTMHEVRCGEQITLESIRVGASEKLGFEVVDVLDWDTRGPLDDTITIMEDTKIWVTDAPVRRPTYSAEDFDFMHDDL</sequence>
<accession>A0A8J9YQQ3</accession>
<dbReference type="OrthoDB" id="10020101at2759"/>
<keyword evidence="3" id="KW-1185">Reference proteome</keyword>
<name>A0A8J9YQQ3_BRALA</name>
<evidence type="ECO:0000256" key="1">
    <source>
        <dbReference type="SAM" id="SignalP"/>
    </source>
</evidence>
<proteinExistence type="predicted"/>
<gene>
    <name evidence="2" type="primary">Hypp432</name>
    <name evidence="2" type="ORF">BLAG_LOCUS1452</name>
</gene>
<dbReference type="Proteomes" id="UP000838412">
    <property type="component" value="Chromosome 1"/>
</dbReference>
<feature type="chain" id="PRO_5035455979" evidence="1">
    <location>
        <begin position="26"/>
        <end position="131"/>
    </location>
</feature>
<organism evidence="2 3">
    <name type="scientific">Branchiostoma lanceolatum</name>
    <name type="common">Common lancelet</name>
    <name type="synonym">Amphioxus lanceolatum</name>
    <dbReference type="NCBI Taxonomy" id="7740"/>
    <lineage>
        <taxon>Eukaryota</taxon>
        <taxon>Metazoa</taxon>
        <taxon>Chordata</taxon>
        <taxon>Cephalochordata</taxon>
        <taxon>Leptocardii</taxon>
        <taxon>Amphioxiformes</taxon>
        <taxon>Branchiostomatidae</taxon>
        <taxon>Branchiostoma</taxon>
    </lineage>
</organism>
<feature type="signal peptide" evidence="1">
    <location>
        <begin position="1"/>
        <end position="25"/>
    </location>
</feature>
<protein>
    <submittedName>
        <fullName evidence="2">Hypp432 protein</fullName>
    </submittedName>
</protein>
<keyword evidence="1" id="KW-0732">Signal</keyword>
<evidence type="ECO:0000313" key="3">
    <source>
        <dbReference type="Proteomes" id="UP000838412"/>
    </source>
</evidence>